<evidence type="ECO:0000313" key="12">
    <source>
        <dbReference type="Proteomes" id="UP000233524"/>
    </source>
</evidence>
<feature type="domain" description="Sodium/calcium exchanger membrane region" evidence="10">
    <location>
        <begin position="411"/>
        <end position="470"/>
    </location>
</feature>
<accession>A0A2N3NBX6</accession>
<keyword evidence="4 8" id="KW-0812">Transmembrane</keyword>
<evidence type="ECO:0000256" key="6">
    <source>
        <dbReference type="ARBA" id="ARBA00023136"/>
    </source>
</evidence>
<dbReference type="GO" id="GO:0005262">
    <property type="term" value="F:calcium channel activity"/>
    <property type="evidence" value="ECO:0007669"/>
    <property type="project" value="TreeGrafter"/>
</dbReference>
<dbReference type="PANTHER" id="PTHR10846:SF8">
    <property type="entry name" value="INNER MEMBRANE PROTEIN YRBG"/>
    <property type="match status" value="1"/>
</dbReference>
<dbReference type="AlphaFoldDB" id="A0A2N3NBX6"/>
<comment type="similarity">
    <text evidence="2">Belongs to the Ca(2+):cation antiporter (CaCA) (TC 2.A.19) family. SLC24A subfamily.</text>
</comment>
<dbReference type="EMBL" id="NLAX01000010">
    <property type="protein sequence ID" value="PKS09911.1"/>
    <property type="molecule type" value="Genomic_DNA"/>
</dbReference>
<dbReference type="Gene3D" id="1.20.1420.30">
    <property type="entry name" value="NCX, central ion-binding region"/>
    <property type="match status" value="1"/>
</dbReference>
<name>A0A2N3NBX6_9PEZI</name>
<evidence type="ECO:0000256" key="3">
    <source>
        <dbReference type="ARBA" id="ARBA00022449"/>
    </source>
</evidence>
<evidence type="ECO:0000259" key="10">
    <source>
        <dbReference type="Pfam" id="PF01699"/>
    </source>
</evidence>
<feature type="transmembrane region" description="Helical" evidence="8">
    <location>
        <begin position="291"/>
        <end position="310"/>
    </location>
</feature>
<feature type="transmembrane region" description="Helical" evidence="8">
    <location>
        <begin position="408"/>
        <end position="428"/>
    </location>
</feature>
<proteinExistence type="inferred from homology"/>
<dbReference type="VEuPathDB" id="FungiDB:jhhlp_004534"/>
<feature type="transmembrane region" description="Helical" evidence="8">
    <location>
        <begin position="440"/>
        <end position="466"/>
    </location>
</feature>
<organism evidence="11 12">
    <name type="scientific">Lomentospora prolificans</name>
    <dbReference type="NCBI Taxonomy" id="41688"/>
    <lineage>
        <taxon>Eukaryota</taxon>
        <taxon>Fungi</taxon>
        <taxon>Dikarya</taxon>
        <taxon>Ascomycota</taxon>
        <taxon>Pezizomycotina</taxon>
        <taxon>Sordariomycetes</taxon>
        <taxon>Hypocreomycetidae</taxon>
        <taxon>Microascales</taxon>
        <taxon>Microascaceae</taxon>
        <taxon>Lomentospora</taxon>
    </lineage>
</organism>
<feature type="transmembrane region" description="Helical" evidence="8">
    <location>
        <begin position="316"/>
        <end position="339"/>
    </location>
</feature>
<dbReference type="GO" id="GO:0005886">
    <property type="term" value="C:plasma membrane"/>
    <property type="evidence" value="ECO:0007669"/>
    <property type="project" value="TreeGrafter"/>
</dbReference>
<comment type="caution">
    <text evidence="11">The sequence shown here is derived from an EMBL/GenBank/DDBJ whole genome shotgun (WGS) entry which is preliminary data.</text>
</comment>
<evidence type="ECO:0000256" key="1">
    <source>
        <dbReference type="ARBA" id="ARBA00004141"/>
    </source>
</evidence>
<dbReference type="GO" id="GO:0008273">
    <property type="term" value="F:calcium, potassium:sodium antiporter activity"/>
    <property type="evidence" value="ECO:0007669"/>
    <property type="project" value="TreeGrafter"/>
</dbReference>
<evidence type="ECO:0000256" key="9">
    <source>
        <dbReference type="SAM" id="SignalP"/>
    </source>
</evidence>
<keyword evidence="12" id="KW-1185">Reference proteome</keyword>
<dbReference type="InterPro" id="IPR004837">
    <property type="entry name" value="NaCa_Exmemb"/>
</dbReference>
<feature type="transmembrane region" description="Helical" evidence="8">
    <location>
        <begin position="514"/>
        <end position="534"/>
    </location>
</feature>
<feature type="compositionally biased region" description="Low complexity" evidence="7">
    <location>
        <begin position="143"/>
        <end position="161"/>
    </location>
</feature>
<dbReference type="STRING" id="41688.A0A2N3NBX6"/>
<dbReference type="OrthoDB" id="2127281at2759"/>
<keyword evidence="6 8" id="KW-0472">Membrane</keyword>
<keyword evidence="5 8" id="KW-1133">Transmembrane helix</keyword>
<dbReference type="Proteomes" id="UP000233524">
    <property type="component" value="Unassembled WGS sequence"/>
</dbReference>
<protein>
    <recommendedName>
        <fullName evidence="10">Sodium/calcium exchanger membrane region domain-containing protein</fullName>
    </recommendedName>
</protein>
<dbReference type="InterPro" id="IPR004481">
    <property type="entry name" value="K/Na/Ca-exchanger"/>
</dbReference>
<keyword evidence="9" id="KW-0732">Signal</keyword>
<gene>
    <name evidence="11" type="ORF">jhhlp_004534</name>
</gene>
<dbReference type="GO" id="GO:0006874">
    <property type="term" value="P:intracellular calcium ion homeostasis"/>
    <property type="evidence" value="ECO:0007669"/>
    <property type="project" value="TreeGrafter"/>
</dbReference>
<keyword evidence="3" id="KW-0813">Transport</keyword>
<feature type="transmembrane region" description="Helical" evidence="8">
    <location>
        <begin position="256"/>
        <end position="279"/>
    </location>
</feature>
<evidence type="ECO:0000256" key="8">
    <source>
        <dbReference type="SAM" id="Phobius"/>
    </source>
</evidence>
<feature type="domain" description="Sodium/calcium exchanger membrane region" evidence="10">
    <location>
        <begin position="194"/>
        <end position="333"/>
    </location>
</feature>
<evidence type="ECO:0000256" key="4">
    <source>
        <dbReference type="ARBA" id="ARBA00022692"/>
    </source>
</evidence>
<dbReference type="Pfam" id="PF01699">
    <property type="entry name" value="Na_Ca_ex"/>
    <property type="match status" value="2"/>
</dbReference>
<evidence type="ECO:0000256" key="5">
    <source>
        <dbReference type="ARBA" id="ARBA00022989"/>
    </source>
</evidence>
<reference evidence="11 12" key="1">
    <citation type="journal article" date="2017" name="G3 (Bethesda)">
        <title>First Draft Genome Sequence of the Pathogenic Fungus Lomentospora prolificans (Formerly Scedosporium prolificans).</title>
        <authorList>
            <person name="Luo R."/>
            <person name="Zimin A."/>
            <person name="Workman R."/>
            <person name="Fan Y."/>
            <person name="Pertea G."/>
            <person name="Grossman N."/>
            <person name="Wear M.P."/>
            <person name="Jia B."/>
            <person name="Miller H."/>
            <person name="Casadevall A."/>
            <person name="Timp W."/>
            <person name="Zhang S.X."/>
            <person name="Salzberg S.L."/>
        </authorList>
    </citation>
    <scope>NUCLEOTIDE SEQUENCE [LARGE SCALE GENOMIC DNA]</scope>
    <source>
        <strain evidence="11 12">JHH-5317</strain>
    </source>
</reference>
<dbReference type="InterPro" id="IPR044880">
    <property type="entry name" value="NCX_ion-bd_dom_sf"/>
</dbReference>
<sequence>MFRSMILLAGVAAVLPALAEELRASDVPAACGTICDPIVKLTTICDIDPNEADKDTEKRKSLRLRKTEEDEEAIEASCICKNMSFDVANILALCASCLSQNGAKTDDADKIMRQCGVSPVLYSPSATAAVEGVRVQATSPAEATGSTGSTPSGDSAASAAASIRPEHSEIEPILIACNPVLATMAQADVIAYNVATFLAALFLLEFGADKFIDHTAIVARHTGVSETIIGLVTAGGEWEELAVVVASLTRGRSSLALGNIVGSAISNILGAFSLGLLFYPTGEPLHFDRSSRIYSLFLLVVTTFAVPLAYLPNHTIWLACGIVLVVLFGAYLLGAGIAIGKGILTAPEDSDDDSADSGSDTSSEVEVLAGQSGSQTDRERRSRHHGRPSETSALLEGESRLRRRLFRLWYHILYLLLGFLAICLSGYILSQAATNITDQIAISDMLFGVVILSIATTLPEKFVAILSGRRRTLMLGTKGSLDRGGAAIAELVVLLVSTLAVTLTTWFAGRFHRWIGGLMLAGYAAFILFEFAIIRRVGDTSWISHEQG</sequence>
<feature type="transmembrane region" description="Helical" evidence="8">
    <location>
        <begin position="487"/>
        <end position="508"/>
    </location>
</feature>
<keyword evidence="3" id="KW-0050">Antiport</keyword>
<comment type="subcellular location">
    <subcellularLocation>
        <location evidence="1">Membrane</location>
        <topology evidence="1">Multi-pass membrane protein</topology>
    </subcellularLocation>
</comment>
<evidence type="ECO:0000313" key="11">
    <source>
        <dbReference type="EMBL" id="PKS09911.1"/>
    </source>
</evidence>
<feature type="signal peptide" evidence="9">
    <location>
        <begin position="1"/>
        <end position="19"/>
    </location>
</feature>
<dbReference type="PANTHER" id="PTHR10846">
    <property type="entry name" value="SODIUM/POTASSIUM/CALCIUM EXCHANGER"/>
    <property type="match status" value="1"/>
</dbReference>
<feature type="chain" id="PRO_5015008053" description="Sodium/calcium exchanger membrane region domain-containing protein" evidence="9">
    <location>
        <begin position="20"/>
        <end position="548"/>
    </location>
</feature>
<evidence type="ECO:0000256" key="2">
    <source>
        <dbReference type="ARBA" id="ARBA00005364"/>
    </source>
</evidence>
<feature type="region of interest" description="Disordered" evidence="7">
    <location>
        <begin position="349"/>
        <end position="391"/>
    </location>
</feature>
<feature type="region of interest" description="Disordered" evidence="7">
    <location>
        <begin position="137"/>
        <end position="161"/>
    </location>
</feature>
<evidence type="ECO:0000256" key="7">
    <source>
        <dbReference type="SAM" id="MobiDB-lite"/>
    </source>
</evidence>
<dbReference type="InParanoid" id="A0A2N3NBX6"/>